<accession>A0AAX3M3Q1</accession>
<evidence type="ECO:0000313" key="1">
    <source>
        <dbReference type="EMBL" id="WCT56204.1"/>
    </source>
</evidence>
<dbReference type="Proteomes" id="UP001220509">
    <property type="component" value="Chromosome"/>
</dbReference>
<keyword evidence="2" id="KW-1185">Reference proteome</keyword>
<name>A0AAX3M3Q1_9BACL</name>
<organism evidence="1 2">
    <name type="scientific">Paenibacillus kyungheensis</name>
    <dbReference type="NCBI Taxonomy" id="1452732"/>
    <lineage>
        <taxon>Bacteria</taxon>
        <taxon>Bacillati</taxon>
        <taxon>Bacillota</taxon>
        <taxon>Bacilli</taxon>
        <taxon>Bacillales</taxon>
        <taxon>Paenibacillaceae</taxon>
        <taxon>Paenibacillus</taxon>
    </lineage>
</organism>
<evidence type="ECO:0000313" key="2">
    <source>
        <dbReference type="Proteomes" id="UP001220509"/>
    </source>
</evidence>
<dbReference type="RefSeq" id="WP_273614509.1">
    <property type="nucleotide sequence ID" value="NZ_CP117416.1"/>
</dbReference>
<proteinExistence type="predicted"/>
<protein>
    <submittedName>
        <fullName evidence="1">Uncharacterized protein</fullName>
    </submittedName>
</protein>
<dbReference type="EMBL" id="CP117416">
    <property type="protein sequence ID" value="WCT56204.1"/>
    <property type="molecule type" value="Genomic_DNA"/>
</dbReference>
<reference evidence="1 2" key="1">
    <citation type="submission" date="2023-02" db="EMBL/GenBank/DDBJ databases">
        <title>Genome sequence of Paenibacillus kyungheensis KACC 18744.</title>
        <authorList>
            <person name="Kim S."/>
            <person name="Heo J."/>
            <person name="Kwon S.-W."/>
        </authorList>
    </citation>
    <scope>NUCLEOTIDE SEQUENCE [LARGE SCALE GENOMIC DNA]</scope>
    <source>
        <strain evidence="1 2">KACC 18744</strain>
    </source>
</reference>
<dbReference type="AlphaFoldDB" id="A0AAX3M3Q1"/>
<gene>
    <name evidence="1" type="ORF">PQ456_01360</name>
</gene>
<sequence length="81" mass="9352">MLKNSNEKDIAKISYFFGELIIYNLKGKWDIDEFGVPILSHIGGKEGMKKNPYKIVSRFIVNPQLNDLIGHYNILKDLVKK</sequence>
<dbReference type="KEGG" id="pka:PQ456_01360"/>